<dbReference type="RefSeq" id="WP_145115430.1">
    <property type="nucleotide sequence ID" value="NZ_CP036349.1"/>
</dbReference>
<evidence type="ECO:0000313" key="2">
    <source>
        <dbReference type="EMBL" id="QDV75703.1"/>
    </source>
</evidence>
<dbReference type="Gene3D" id="3.40.50.300">
    <property type="entry name" value="P-loop containing nucleotide triphosphate hydrolases"/>
    <property type="match status" value="2"/>
</dbReference>
<protein>
    <submittedName>
        <fullName evidence="2">Type-1 restriction enzyme R protein</fullName>
        <ecNumber evidence="2">3.1.21.3</ecNumber>
    </submittedName>
</protein>
<dbReference type="GO" id="GO:0009035">
    <property type="term" value="F:type I site-specific deoxyribonuclease activity"/>
    <property type="evidence" value="ECO:0007669"/>
    <property type="project" value="UniProtKB-EC"/>
</dbReference>
<dbReference type="EMBL" id="CP036349">
    <property type="protein sequence ID" value="QDV75703.1"/>
    <property type="molecule type" value="Genomic_DNA"/>
</dbReference>
<keyword evidence="2" id="KW-0378">Hydrolase</keyword>
<dbReference type="PANTHER" id="PTHR47396">
    <property type="entry name" value="TYPE I RESTRICTION ENZYME ECOKI R PROTEIN"/>
    <property type="match status" value="1"/>
</dbReference>
<dbReference type="InterPro" id="IPR013670">
    <property type="entry name" value="EcoEI_R_C_dom"/>
</dbReference>
<reference evidence="2 3" key="1">
    <citation type="submission" date="2019-02" db="EMBL/GenBank/DDBJ databases">
        <title>Deep-cultivation of Planctomycetes and their phenomic and genomic characterization uncovers novel biology.</title>
        <authorList>
            <person name="Wiegand S."/>
            <person name="Jogler M."/>
            <person name="Boedeker C."/>
            <person name="Pinto D."/>
            <person name="Vollmers J."/>
            <person name="Rivas-Marin E."/>
            <person name="Kohn T."/>
            <person name="Peeters S.H."/>
            <person name="Heuer A."/>
            <person name="Rast P."/>
            <person name="Oberbeckmann S."/>
            <person name="Bunk B."/>
            <person name="Jeske O."/>
            <person name="Meyerdierks A."/>
            <person name="Storesund J.E."/>
            <person name="Kallscheuer N."/>
            <person name="Luecker S."/>
            <person name="Lage O.M."/>
            <person name="Pohl T."/>
            <person name="Merkel B.J."/>
            <person name="Hornburger P."/>
            <person name="Mueller R.-W."/>
            <person name="Bruemmer F."/>
            <person name="Labrenz M."/>
            <person name="Spormann A.M."/>
            <person name="Op den Camp H."/>
            <person name="Overmann J."/>
            <person name="Amann R."/>
            <person name="Jetten M.S.M."/>
            <person name="Mascher T."/>
            <person name="Medema M.H."/>
            <person name="Devos D.P."/>
            <person name="Kaster A.-K."/>
            <person name="Ovreas L."/>
            <person name="Rohde M."/>
            <person name="Galperin M.Y."/>
            <person name="Jogler C."/>
        </authorList>
    </citation>
    <scope>NUCLEOTIDE SEQUENCE [LARGE SCALE GENOMIC DNA]</scope>
    <source>
        <strain evidence="2 3">Spa11</strain>
    </source>
</reference>
<dbReference type="SMART" id="SM00487">
    <property type="entry name" value="DEXDc"/>
    <property type="match status" value="1"/>
</dbReference>
<dbReference type="Gene3D" id="3.90.1570.30">
    <property type="match status" value="1"/>
</dbReference>
<evidence type="ECO:0000313" key="3">
    <source>
        <dbReference type="Proteomes" id="UP000316426"/>
    </source>
</evidence>
<dbReference type="Pfam" id="PF04851">
    <property type="entry name" value="ResIII"/>
    <property type="match status" value="1"/>
</dbReference>
<sequence length="924" mass="102370">MDPEAQARRNIDRQLVAAGWVIQDAKAIDLSAGLGIAVREFPLTGGFADYLLYVDEKIAGVIEAKPEGHALIGVELQSGKYLAGVPKRLPAWASPLPFAYESTGVETRFTSTLDAVPRSREVFTFHRPDELLRLLRLGPAGQVRTRLASLPPLVPTRLWAPQIEAIENLEKSLAEGRPRALIQMATGSGKTFTACSFCYRLLRHAGAKRILFLVDRNNLGKQTESEFQNYQSPENQYKFTEEYPVQRLSGSAGVAGASKVVISTIQRLYATLRGEELDDEADEGSLFESGDATLRKEPMPVDYKPGFPIETFDFVVIDECHRSIYNLWRQVLDYFDAFLIGLTATPTDQTLGFFHRNLVQDYSHARAVADGVNVGYDVYRIETQITQQGAKLAKEPGVMVPHRSRLTREKRYKELENDVTYTANQVGKDVISGDQLRLVIKTFRDRLPTEIFPGRTEVPKTLVFAKTDNHAEELVDVIRQEFGKGNEFCQKITSKSHRSPDDLLAEFRTAYFPRIAVTVDMIATGTDVKPLECLLFMRSVGSGPYFEQMKGRGCRVVDPAELKQVTSDAVIKDRFVIVDAVGVCERDKTESCPLDRKPTVGLDKVLDLAGKGVADADLASALAAKLTRLDRKLTPEQRQTIEQAAGGQSIASLAADLLSAADADAAAQQAATDHALASAEEATEEQIAAAESDRAREALRPFRKTELRDAILATSRVADIVYDEQNLDALLGAGFDAAARAKAEGQLADFRQYLEENRDRLEALQILYSKPYRAGLRLRHVKELREQLRAALKLAEPVPQLWRLFEAVEPDRVARREGDAVVDLVALVRHALDRASPLVPVRQTIHQRYDAWLAQCAAGGRVFTADQRRWLDAIRDHVAESLTIAPDDLEYVPFNAMGGLGAAHRLFGPQLPEILAELNTALAA</sequence>
<dbReference type="GO" id="GO:0006304">
    <property type="term" value="P:DNA modification"/>
    <property type="evidence" value="ECO:0007669"/>
    <property type="project" value="InterPro"/>
</dbReference>
<keyword evidence="3" id="KW-1185">Reference proteome</keyword>
<dbReference type="KEGG" id="bmei:Spa11_39240"/>
<dbReference type="InterPro" id="IPR027417">
    <property type="entry name" value="P-loop_NTPase"/>
</dbReference>
<dbReference type="Pfam" id="PF08463">
    <property type="entry name" value="EcoEI_R_C"/>
    <property type="match status" value="1"/>
</dbReference>
<dbReference type="AlphaFoldDB" id="A0A518KD18"/>
<name>A0A518KD18_9BACT</name>
<dbReference type="EC" id="3.1.21.3" evidence="2"/>
<dbReference type="CDD" id="cd18032">
    <property type="entry name" value="DEXHc_RE_I_III_res"/>
    <property type="match status" value="1"/>
</dbReference>
<dbReference type="GO" id="GO:0005524">
    <property type="term" value="F:ATP binding"/>
    <property type="evidence" value="ECO:0007669"/>
    <property type="project" value="InterPro"/>
</dbReference>
<feature type="domain" description="Helicase ATP-binding" evidence="1">
    <location>
        <begin position="171"/>
        <end position="364"/>
    </location>
</feature>
<dbReference type="SUPFAM" id="SSF52540">
    <property type="entry name" value="P-loop containing nucleoside triphosphate hydrolases"/>
    <property type="match status" value="2"/>
</dbReference>
<dbReference type="InterPro" id="IPR006935">
    <property type="entry name" value="Helicase/UvrB_N"/>
</dbReference>
<dbReference type="Proteomes" id="UP000316426">
    <property type="component" value="Chromosome"/>
</dbReference>
<dbReference type="InterPro" id="IPR050742">
    <property type="entry name" value="Helicase_Restrict-Modif_Enz"/>
</dbReference>
<organism evidence="2 3">
    <name type="scientific">Botrimarina mediterranea</name>
    <dbReference type="NCBI Taxonomy" id="2528022"/>
    <lineage>
        <taxon>Bacteria</taxon>
        <taxon>Pseudomonadati</taxon>
        <taxon>Planctomycetota</taxon>
        <taxon>Planctomycetia</taxon>
        <taxon>Pirellulales</taxon>
        <taxon>Lacipirellulaceae</taxon>
        <taxon>Botrimarina</taxon>
    </lineage>
</organism>
<dbReference type="PANTHER" id="PTHR47396:SF1">
    <property type="entry name" value="ATP-DEPENDENT HELICASE IRC3-RELATED"/>
    <property type="match status" value="1"/>
</dbReference>
<accession>A0A518KD18</accession>
<evidence type="ECO:0000259" key="1">
    <source>
        <dbReference type="PROSITE" id="PS51192"/>
    </source>
</evidence>
<dbReference type="PROSITE" id="PS51192">
    <property type="entry name" value="HELICASE_ATP_BIND_1"/>
    <property type="match status" value="1"/>
</dbReference>
<dbReference type="InterPro" id="IPR014001">
    <property type="entry name" value="Helicase_ATP-bd"/>
</dbReference>
<dbReference type="GO" id="GO:0005829">
    <property type="term" value="C:cytosol"/>
    <property type="evidence" value="ECO:0007669"/>
    <property type="project" value="TreeGrafter"/>
</dbReference>
<dbReference type="GO" id="GO:0003677">
    <property type="term" value="F:DNA binding"/>
    <property type="evidence" value="ECO:0007669"/>
    <property type="project" value="InterPro"/>
</dbReference>
<gene>
    <name evidence="2" type="primary">hsdR_4</name>
    <name evidence="2" type="ORF">Spa11_39240</name>
</gene>
<proteinExistence type="predicted"/>
<dbReference type="REBASE" id="356109">
    <property type="entry name" value="PbaSpa11ORF39300P"/>
</dbReference>